<evidence type="ECO:0000313" key="3">
    <source>
        <dbReference type="Proteomes" id="UP000179807"/>
    </source>
</evidence>
<dbReference type="VEuPathDB" id="TrichDB:TRFO_35280"/>
<feature type="transmembrane region" description="Helical" evidence="1">
    <location>
        <begin position="292"/>
        <end position="316"/>
    </location>
</feature>
<dbReference type="EMBL" id="MLAK01001062">
    <property type="protein sequence ID" value="OHS98306.1"/>
    <property type="molecule type" value="Genomic_DNA"/>
</dbReference>
<evidence type="ECO:0000313" key="2">
    <source>
        <dbReference type="EMBL" id="OHS98306.1"/>
    </source>
</evidence>
<reference evidence="2" key="1">
    <citation type="submission" date="2016-10" db="EMBL/GenBank/DDBJ databases">
        <authorList>
            <person name="Benchimol M."/>
            <person name="Almeida L.G."/>
            <person name="Vasconcelos A.T."/>
            <person name="Perreira-Neves A."/>
            <person name="Rosa I.A."/>
            <person name="Tasca T."/>
            <person name="Bogo M.R."/>
            <person name="de Souza W."/>
        </authorList>
    </citation>
    <scope>NUCLEOTIDE SEQUENCE [LARGE SCALE GENOMIC DNA]</scope>
    <source>
        <strain evidence="2">K</strain>
    </source>
</reference>
<keyword evidence="3" id="KW-1185">Reference proteome</keyword>
<comment type="caution">
    <text evidence="2">The sequence shown here is derived from an EMBL/GenBank/DDBJ whole genome shotgun (WGS) entry which is preliminary data.</text>
</comment>
<name>A0A1J4JGN1_9EUKA</name>
<accession>A0A1J4JGN1</accession>
<keyword evidence="1" id="KW-0812">Transmembrane</keyword>
<sequence>MFYFTFLCIYTIKTYGFYTVDTRVERCFDLYLEKSSTIIIRYEPQEKEFLEAIISNDDDDKDIKYMLDPGQSAMIHGKYVNIHIKTAENIPRLLDFWVIPQEICPNISFELPNKTDYSFFLHSNILNESICVFMPKLNYNQTQVVHYGLNTENQSQIVLYSNFSKKLFLKPLKICNGLFCKANIYFSSFFTLNRIDFSPISLYIDVKSLEIIDNSYLISNIHENNSLFDNNSILNDNSIDFDDQSHNGDQIRELLPIPIPIPFYNFTGRYNFEKIFDKKSYQPISHPTTHKYTITFVTMISATVLMSFTILLKLFVKYSIHKNHKESANTVSHDRRPLTVVLNRYCPTTSSALISMT</sequence>
<dbReference type="GeneID" id="94844865"/>
<protein>
    <submittedName>
        <fullName evidence="2">Uncharacterized protein</fullName>
    </submittedName>
</protein>
<proteinExistence type="predicted"/>
<dbReference type="Proteomes" id="UP000179807">
    <property type="component" value="Unassembled WGS sequence"/>
</dbReference>
<dbReference type="RefSeq" id="XP_068351443.1">
    <property type="nucleotide sequence ID" value="XM_068510161.1"/>
</dbReference>
<evidence type="ECO:0000256" key="1">
    <source>
        <dbReference type="SAM" id="Phobius"/>
    </source>
</evidence>
<dbReference type="AlphaFoldDB" id="A0A1J4JGN1"/>
<keyword evidence="1" id="KW-0472">Membrane</keyword>
<keyword evidence="1" id="KW-1133">Transmembrane helix</keyword>
<gene>
    <name evidence="2" type="ORF">TRFO_35280</name>
</gene>
<organism evidence="2 3">
    <name type="scientific">Tritrichomonas foetus</name>
    <dbReference type="NCBI Taxonomy" id="1144522"/>
    <lineage>
        <taxon>Eukaryota</taxon>
        <taxon>Metamonada</taxon>
        <taxon>Parabasalia</taxon>
        <taxon>Tritrichomonadida</taxon>
        <taxon>Tritrichomonadidae</taxon>
        <taxon>Tritrichomonas</taxon>
    </lineage>
</organism>